<keyword evidence="1" id="KW-0378">Hydrolase</keyword>
<keyword evidence="1" id="KW-0067">ATP-binding</keyword>
<gene>
    <name evidence="1" type="primary">NAM7</name>
    <name evidence="1" type="ORF">IWW38_002017</name>
</gene>
<sequence>MKWALLTNVEVVVLPLAQPGSRLGVMQDSHAHEHARDADDIEELQFSQLSLDGAVSEVYSSEGEDSQNGAADESLPEHSCAYCGIHEENSVTKCLTCKRWFCNARGNTSSSHIVWHLVRAHHKEVQLHPGSALGETTLECYNCGGRNVFSLGFIPAKSDTVVVILCRGCASAPSSKDVMWDAAQWQPLIHERQLINWLVRVPSAQAQQRSNTVNSQQIRSFEEMWVRSSSTLVGDAVAPEAELEAQKVLLRYEDAYQYQNIFGPLVKIEADYDRRMKESQTEDNISVRWDTGLNRRKLAYFQLPKYEMGEVRLAIGDELQLSYSGALLRGTWSGSGNVIKLPNSTSDDICIEMSAMDAPTDVADGFAVDFVWKSTTFDRMQSAMKRFAATDSAVSEYIYHKLLGHDVDKVELDTKLPKQFHAPGLPELNTSQIDAIKLTLKSPLSLIQGPPGTGKTVTSATLVYHLAKSSTEKILVCAPSNVAVDQLTEKIHRTGLRVVRITAKSREELESRISHLELHSQALMNDTIPELKKLHRLKMTMGELSSNDQVRYRRLRQLSEVEVLKHADVILCTCVGAGDKRLSRLQFHTVLIDESTQSSEPECLIPLVMGARQVVLIGDHQQLGPVIISKTAAAAGLSQSLFERLVFLGLRPHRLVVQYRMHPCLSEFPSNFFYEGSLQNGVTSQERTRKDIGFPWPNPAKPMMLLACNGVEEIASNGTSYINRTEASACEKIVTRMLKSSLLPDQIGVITPYEGQRSWIVHHMAQAGSLPNETYKAVEVASVDAFQGREKDYIIVSCVRNNEHQGIGFLSDPRRLNVALTRAKYGIIVLGSPKVLSRNPLWHELLSYYKLNGVLVEGQLGNLVQSTARLSKPHMPKGSHTLSGRSMVMQANTAPGAASSNRLAQLVGRSTMRYIPPDLEPATSHDTTAINSSGRAAGSSALSSSLYSNFFGGTMTQSSVFTQASYADPMSSQLFSQDFDMQSQQFTQHDTVLLSPAGSSTMARGALASDEAASSTGSATSSFNPRMHASIMFSKSDRVLIGNEPTAPTNGQRALQRDAKAVVPPSLGRHAYGNGYAQAQPFSQAYLTQESIHDGYWGSQADGLADASQITTDGASQFTQDYSSQHFTQY</sequence>
<evidence type="ECO:0000313" key="1">
    <source>
        <dbReference type="EMBL" id="KAJ2896444.1"/>
    </source>
</evidence>
<reference evidence="1" key="1">
    <citation type="submission" date="2022-07" db="EMBL/GenBank/DDBJ databases">
        <title>Phylogenomic reconstructions and comparative analyses of Kickxellomycotina fungi.</title>
        <authorList>
            <person name="Reynolds N.K."/>
            <person name="Stajich J.E."/>
            <person name="Barry K."/>
            <person name="Grigoriev I.V."/>
            <person name="Crous P."/>
            <person name="Smith M.E."/>
        </authorList>
    </citation>
    <scope>NUCLEOTIDE SEQUENCE</scope>
    <source>
        <strain evidence="1">CBS 190363</strain>
    </source>
</reference>
<keyword evidence="1" id="KW-0347">Helicase</keyword>
<comment type="caution">
    <text evidence="1">The sequence shown here is derived from an EMBL/GenBank/DDBJ whole genome shotgun (WGS) entry which is preliminary data.</text>
</comment>
<dbReference type="Proteomes" id="UP001139981">
    <property type="component" value="Unassembled WGS sequence"/>
</dbReference>
<protein>
    <submittedName>
        <fullName evidence="1">ATP-dependent RNA helicase</fullName>
    </submittedName>
</protein>
<organism evidence="1 2">
    <name type="scientific">Coemansia aciculifera</name>
    <dbReference type="NCBI Taxonomy" id="417176"/>
    <lineage>
        <taxon>Eukaryota</taxon>
        <taxon>Fungi</taxon>
        <taxon>Fungi incertae sedis</taxon>
        <taxon>Zoopagomycota</taxon>
        <taxon>Kickxellomycotina</taxon>
        <taxon>Kickxellomycetes</taxon>
        <taxon>Kickxellales</taxon>
        <taxon>Kickxellaceae</taxon>
        <taxon>Coemansia</taxon>
    </lineage>
</organism>
<keyword evidence="1" id="KW-0547">Nucleotide-binding</keyword>
<name>A0ACC1M5N6_9FUNG</name>
<dbReference type="EMBL" id="JANBVB010000195">
    <property type="protein sequence ID" value="KAJ2896444.1"/>
    <property type="molecule type" value="Genomic_DNA"/>
</dbReference>
<accession>A0ACC1M5N6</accession>
<proteinExistence type="predicted"/>
<keyword evidence="2" id="KW-1185">Reference proteome</keyword>
<evidence type="ECO:0000313" key="2">
    <source>
        <dbReference type="Proteomes" id="UP001139981"/>
    </source>
</evidence>